<dbReference type="EMBL" id="JBHUDD010000049">
    <property type="protein sequence ID" value="MFD1509308.1"/>
    <property type="molecule type" value="Genomic_DNA"/>
</dbReference>
<dbReference type="CDD" id="cd06170">
    <property type="entry name" value="LuxR_C_like"/>
    <property type="match status" value="1"/>
</dbReference>
<evidence type="ECO:0000313" key="6">
    <source>
        <dbReference type="EMBL" id="MFD1509308.1"/>
    </source>
</evidence>
<dbReference type="InterPro" id="IPR051015">
    <property type="entry name" value="EvgA-like"/>
</dbReference>
<evidence type="ECO:0000259" key="5">
    <source>
        <dbReference type="PROSITE" id="PS50110"/>
    </source>
</evidence>
<sequence length="204" mass="21796">MISVLIADDHNLVREALVMALNSDPALEVESVGSMDEVKHHLTEKGPVQVVLLDLVMPGMKGLPSVEEVVRLNADGAVALFSGNVVSGQVQEVLTLGCMGVIPKTMPLRSLANAIKLVADGEVFVPVSLSAARNRSGESNRSLLSPRENSILQFVSQGLTNKEIAWRLSVSEVTIKANMRTICSKLDAKNRASAVINARNAGFI</sequence>
<dbReference type="InterPro" id="IPR016032">
    <property type="entry name" value="Sig_transdc_resp-reg_C-effctor"/>
</dbReference>
<keyword evidence="7" id="KW-1185">Reference proteome</keyword>
<dbReference type="Pfam" id="PF00196">
    <property type="entry name" value="GerE"/>
    <property type="match status" value="1"/>
</dbReference>
<organism evidence="6 7">
    <name type="scientific">Lacimonas salitolerans</name>
    <dbReference type="NCBI Taxonomy" id="1323750"/>
    <lineage>
        <taxon>Bacteria</taxon>
        <taxon>Pseudomonadati</taxon>
        <taxon>Pseudomonadota</taxon>
        <taxon>Alphaproteobacteria</taxon>
        <taxon>Rhodobacterales</taxon>
        <taxon>Paracoccaceae</taxon>
        <taxon>Lacimonas</taxon>
    </lineage>
</organism>
<name>A0ABW4EH86_9RHOB</name>
<reference evidence="7" key="1">
    <citation type="journal article" date="2019" name="Int. J. Syst. Evol. Microbiol.">
        <title>The Global Catalogue of Microorganisms (GCM) 10K type strain sequencing project: providing services to taxonomists for standard genome sequencing and annotation.</title>
        <authorList>
            <consortium name="The Broad Institute Genomics Platform"/>
            <consortium name="The Broad Institute Genome Sequencing Center for Infectious Disease"/>
            <person name="Wu L."/>
            <person name="Ma J."/>
        </authorList>
    </citation>
    <scope>NUCLEOTIDE SEQUENCE [LARGE SCALE GENOMIC DNA]</scope>
    <source>
        <strain evidence="7">CGMCC 1.12477</strain>
    </source>
</reference>
<feature type="modified residue" description="4-aspartylphosphate" evidence="3">
    <location>
        <position position="54"/>
    </location>
</feature>
<protein>
    <submittedName>
        <fullName evidence="6">Response regulator transcription factor</fullName>
    </submittedName>
</protein>
<proteinExistence type="predicted"/>
<dbReference type="PANTHER" id="PTHR45566:SF1">
    <property type="entry name" value="HTH-TYPE TRANSCRIPTIONAL REGULATOR YHJB-RELATED"/>
    <property type="match status" value="1"/>
</dbReference>
<evidence type="ECO:0000259" key="4">
    <source>
        <dbReference type="PROSITE" id="PS50043"/>
    </source>
</evidence>
<accession>A0ABW4EH86</accession>
<dbReference type="CDD" id="cd17535">
    <property type="entry name" value="REC_NarL-like"/>
    <property type="match status" value="1"/>
</dbReference>
<evidence type="ECO:0000256" key="2">
    <source>
        <dbReference type="ARBA" id="ARBA00023125"/>
    </source>
</evidence>
<dbReference type="PRINTS" id="PR00038">
    <property type="entry name" value="HTHLUXR"/>
</dbReference>
<feature type="domain" description="HTH luxR-type" evidence="4">
    <location>
        <begin position="137"/>
        <end position="202"/>
    </location>
</feature>
<dbReference type="Pfam" id="PF00072">
    <property type="entry name" value="Response_reg"/>
    <property type="match status" value="1"/>
</dbReference>
<dbReference type="InterPro" id="IPR011006">
    <property type="entry name" value="CheY-like_superfamily"/>
</dbReference>
<dbReference type="InterPro" id="IPR058245">
    <property type="entry name" value="NreC/VraR/RcsB-like_REC"/>
</dbReference>
<keyword evidence="1 3" id="KW-0597">Phosphoprotein</keyword>
<comment type="caution">
    <text evidence="6">The sequence shown here is derived from an EMBL/GenBank/DDBJ whole genome shotgun (WGS) entry which is preliminary data.</text>
</comment>
<dbReference type="SUPFAM" id="SSF46894">
    <property type="entry name" value="C-terminal effector domain of the bipartite response regulators"/>
    <property type="match status" value="1"/>
</dbReference>
<dbReference type="InterPro" id="IPR000792">
    <property type="entry name" value="Tscrpt_reg_LuxR_C"/>
</dbReference>
<dbReference type="InterPro" id="IPR001789">
    <property type="entry name" value="Sig_transdc_resp-reg_receiver"/>
</dbReference>
<evidence type="ECO:0000313" key="7">
    <source>
        <dbReference type="Proteomes" id="UP001597186"/>
    </source>
</evidence>
<keyword evidence="2" id="KW-0238">DNA-binding</keyword>
<dbReference type="SUPFAM" id="SSF52172">
    <property type="entry name" value="CheY-like"/>
    <property type="match status" value="1"/>
</dbReference>
<gene>
    <name evidence="6" type="ORF">ACFTOW_07830</name>
</gene>
<dbReference type="Proteomes" id="UP001597186">
    <property type="component" value="Unassembled WGS sequence"/>
</dbReference>
<dbReference type="SMART" id="SM00421">
    <property type="entry name" value="HTH_LUXR"/>
    <property type="match status" value="1"/>
</dbReference>
<feature type="domain" description="Response regulatory" evidence="5">
    <location>
        <begin position="3"/>
        <end position="119"/>
    </location>
</feature>
<dbReference type="Gene3D" id="3.40.50.2300">
    <property type="match status" value="1"/>
</dbReference>
<dbReference type="SMART" id="SM00448">
    <property type="entry name" value="REC"/>
    <property type="match status" value="1"/>
</dbReference>
<evidence type="ECO:0000256" key="3">
    <source>
        <dbReference type="PROSITE-ProRule" id="PRU00169"/>
    </source>
</evidence>
<evidence type="ECO:0000256" key="1">
    <source>
        <dbReference type="ARBA" id="ARBA00022553"/>
    </source>
</evidence>
<dbReference type="RefSeq" id="WP_379914509.1">
    <property type="nucleotide sequence ID" value="NZ_JBHUDD010000049.1"/>
</dbReference>
<dbReference type="PROSITE" id="PS50110">
    <property type="entry name" value="RESPONSE_REGULATORY"/>
    <property type="match status" value="1"/>
</dbReference>
<dbReference type="PROSITE" id="PS50043">
    <property type="entry name" value="HTH_LUXR_2"/>
    <property type="match status" value="1"/>
</dbReference>
<dbReference type="PANTHER" id="PTHR45566">
    <property type="entry name" value="HTH-TYPE TRANSCRIPTIONAL REGULATOR YHJB-RELATED"/>
    <property type="match status" value="1"/>
</dbReference>